<reference evidence="3 4" key="1">
    <citation type="submission" date="2018-09" db="EMBL/GenBank/DDBJ databases">
        <title>Sphingomonas peninsula sp. nov., isolated from fildes peninsula, Antarctic soil.</title>
        <authorList>
            <person name="Yingchao G."/>
        </authorList>
    </citation>
    <scope>NUCLEOTIDE SEQUENCE [LARGE SCALE GENOMIC DNA]</scope>
    <source>
        <strain evidence="3 4">YZ-8</strain>
        <plasmid evidence="3 4">unnamed1</plasmid>
    </source>
</reference>
<evidence type="ECO:0000313" key="3">
    <source>
        <dbReference type="EMBL" id="AYJ84906.1"/>
    </source>
</evidence>
<dbReference type="InterPro" id="IPR020616">
    <property type="entry name" value="Thiolase_N"/>
</dbReference>
<dbReference type="EMBL" id="CP032828">
    <property type="protein sequence ID" value="AYJ84906.1"/>
    <property type="molecule type" value="Genomic_DNA"/>
</dbReference>
<geneLocation type="plasmid" evidence="3">
    <name>unnamed1</name>
</geneLocation>
<dbReference type="InterPro" id="IPR016039">
    <property type="entry name" value="Thiolase-like"/>
</dbReference>
<evidence type="ECO:0000313" key="4">
    <source>
        <dbReference type="Proteomes" id="UP000276254"/>
    </source>
</evidence>
<evidence type="ECO:0000259" key="2">
    <source>
        <dbReference type="Pfam" id="PF22691"/>
    </source>
</evidence>
<proteinExistence type="predicted"/>
<dbReference type="RefSeq" id="WP_121150952.1">
    <property type="nucleotide sequence ID" value="NZ_CP032828.1"/>
</dbReference>
<dbReference type="PANTHER" id="PTHR42870:SF1">
    <property type="entry name" value="NON-SPECIFIC LIPID-TRANSFER PROTEIN-LIKE 2"/>
    <property type="match status" value="1"/>
</dbReference>
<dbReference type="InterPro" id="IPR055140">
    <property type="entry name" value="Thiolase_C_2"/>
</dbReference>
<name>A0A494TGC4_SPHPE</name>
<accession>A0A494TGC4</accession>
<dbReference type="PIRSF" id="PIRSF000429">
    <property type="entry name" value="Ac-CoA_Ac_transf"/>
    <property type="match status" value="1"/>
</dbReference>
<dbReference type="OrthoDB" id="9785768at2"/>
<dbReference type="Gene3D" id="3.40.47.10">
    <property type="match status" value="1"/>
</dbReference>
<sequence>MAKGIKDKVAILGMGCARFGERWDADADNLMVEAYQEALTDAGIETSQIDAAWLAVAFDAVNVGPSGIPLATALRLNGVGVTKVENYCASGTDAFRGAVYAVASGAADIALALGCEKLKDTGYGGLPVRSRGTMFDMVGVVGSAPGSFAQLAAAYRAQHGVSKEDLKHAMAHVSVKSHANGVKNPRAHLRKAIDIETVINAPMIAEPLGLFDCCGVSDGAACAIVTTPEIARSLGKSDIVSVKAVQMSTSNGWELQGSGWNGSYFHTTRIAAAHAYQEAGITNPREQLSLMEVHDCFSITELVTMEDLGVSKEGEGWRDVLDGFFDADGTIPCQIDGGLKCFGHPIGASGLRMIYENYLQLLGRAGDRQRKDPPVFALSHNLGGMPNQNVSAISIVGMLGA</sequence>
<feature type="domain" description="Thiolase C-terminal" evidence="2">
    <location>
        <begin position="266"/>
        <end position="393"/>
    </location>
</feature>
<keyword evidence="3" id="KW-0614">Plasmid</keyword>
<dbReference type="GO" id="GO:0003988">
    <property type="term" value="F:acetyl-CoA C-acyltransferase activity"/>
    <property type="evidence" value="ECO:0007669"/>
    <property type="project" value="UniProtKB-ARBA"/>
</dbReference>
<keyword evidence="4" id="KW-1185">Reference proteome</keyword>
<protein>
    <submittedName>
        <fullName evidence="3">Acetyl-CoA acetyltransferase</fullName>
    </submittedName>
</protein>
<evidence type="ECO:0000259" key="1">
    <source>
        <dbReference type="Pfam" id="PF00108"/>
    </source>
</evidence>
<gene>
    <name evidence="3" type="ORF">D3Y57_02235</name>
</gene>
<organism evidence="3 4">
    <name type="scientific">Sphingomonas paeninsulae</name>
    <dbReference type="NCBI Taxonomy" id="2319844"/>
    <lineage>
        <taxon>Bacteria</taxon>
        <taxon>Pseudomonadati</taxon>
        <taxon>Pseudomonadota</taxon>
        <taxon>Alphaproteobacteria</taxon>
        <taxon>Sphingomonadales</taxon>
        <taxon>Sphingomonadaceae</taxon>
        <taxon>Sphingomonas</taxon>
    </lineage>
</organism>
<dbReference type="CDD" id="cd00829">
    <property type="entry name" value="SCP-x_thiolase"/>
    <property type="match status" value="1"/>
</dbReference>
<dbReference type="KEGG" id="spha:D3Y57_02235"/>
<feature type="domain" description="Thiolase N-terminal" evidence="1">
    <location>
        <begin position="21"/>
        <end position="227"/>
    </location>
</feature>
<dbReference type="InterPro" id="IPR002155">
    <property type="entry name" value="Thiolase"/>
</dbReference>
<dbReference type="Proteomes" id="UP000276254">
    <property type="component" value="Plasmid unnamed1"/>
</dbReference>
<dbReference type="Pfam" id="PF00108">
    <property type="entry name" value="Thiolase_N"/>
    <property type="match status" value="1"/>
</dbReference>
<dbReference type="AlphaFoldDB" id="A0A494TGC4"/>
<dbReference type="Pfam" id="PF22691">
    <property type="entry name" value="Thiolase_C_1"/>
    <property type="match status" value="1"/>
</dbReference>
<dbReference type="NCBIfam" id="NF004810">
    <property type="entry name" value="PRK06157.1"/>
    <property type="match status" value="1"/>
</dbReference>
<dbReference type="PANTHER" id="PTHR42870">
    <property type="entry name" value="ACETYL-COA C-ACETYLTRANSFERASE"/>
    <property type="match status" value="1"/>
</dbReference>
<keyword evidence="3" id="KW-0808">Transferase</keyword>
<dbReference type="SUPFAM" id="SSF53901">
    <property type="entry name" value="Thiolase-like"/>
    <property type="match status" value="2"/>
</dbReference>